<keyword evidence="10 18" id="KW-0949">S-adenosyl-L-methionine</keyword>
<keyword evidence="8 18" id="KW-0489">Methyltransferase</keyword>
<dbReference type="GO" id="GO:0052906">
    <property type="term" value="F:tRNA (guanine(37)-N1)-methyltransferase activity"/>
    <property type="evidence" value="ECO:0007669"/>
    <property type="project" value="UniProtKB-UniRule"/>
</dbReference>
<dbReference type="InterPro" id="IPR017900">
    <property type="entry name" value="4Fe4S_Fe_S_CS"/>
</dbReference>
<dbReference type="CDD" id="cd18080">
    <property type="entry name" value="TrmD-like"/>
    <property type="match status" value="1"/>
</dbReference>
<evidence type="ECO:0000256" key="16">
    <source>
        <dbReference type="ARBA" id="ARBA00033392"/>
    </source>
</evidence>
<evidence type="ECO:0000256" key="9">
    <source>
        <dbReference type="ARBA" id="ARBA00022679"/>
    </source>
</evidence>
<gene>
    <name evidence="18 21" type="primary">trmD</name>
    <name evidence="21" type="ORF">H9935_04335</name>
</gene>
<evidence type="ECO:0000256" key="13">
    <source>
        <dbReference type="ARBA" id="ARBA00023004"/>
    </source>
</evidence>
<dbReference type="Pfam" id="PF01746">
    <property type="entry name" value="tRNA_m1G_MT"/>
    <property type="match status" value="1"/>
</dbReference>
<dbReference type="Pfam" id="PF00037">
    <property type="entry name" value="Fer4"/>
    <property type="match status" value="1"/>
</dbReference>
<keyword evidence="9 18" id="KW-0808">Transferase</keyword>
<keyword evidence="14" id="KW-0411">Iron-sulfur</keyword>
<reference evidence="21" key="2">
    <citation type="submission" date="2021-04" db="EMBL/GenBank/DDBJ databases">
        <authorList>
            <person name="Gilroy R."/>
        </authorList>
    </citation>
    <scope>NUCLEOTIDE SEQUENCE</scope>
    <source>
        <strain evidence="21">ChiSxjej6B18-287</strain>
    </source>
</reference>
<keyword evidence="7 18" id="KW-0963">Cytoplasm</keyword>
<dbReference type="InterPro" id="IPR029026">
    <property type="entry name" value="tRNA_m1G_MTases_N"/>
</dbReference>
<evidence type="ECO:0000256" key="10">
    <source>
        <dbReference type="ARBA" id="ARBA00022691"/>
    </source>
</evidence>
<keyword evidence="12" id="KW-0479">Metal-binding</keyword>
<dbReference type="GO" id="GO:0046872">
    <property type="term" value="F:metal ion binding"/>
    <property type="evidence" value="ECO:0007669"/>
    <property type="project" value="UniProtKB-KW"/>
</dbReference>
<dbReference type="Gene3D" id="3.30.70.20">
    <property type="match status" value="1"/>
</dbReference>
<dbReference type="InterPro" id="IPR029028">
    <property type="entry name" value="Alpha/beta_knot_MTases"/>
</dbReference>
<dbReference type="NCBIfam" id="TIGR00088">
    <property type="entry name" value="trmD"/>
    <property type="match status" value="1"/>
</dbReference>
<evidence type="ECO:0000256" key="3">
    <source>
        <dbReference type="ARBA" id="ARBA00007630"/>
    </source>
</evidence>
<dbReference type="PROSITE" id="PS00198">
    <property type="entry name" value="4FE4S_FER_1"/>
    <property type="match status" value="2"/>
</dbReference>
<dbReference type="HAMAP" id="MF_00605">
    <property type="entry name" value="TrmD"/>
    <property type="match status" value="1"/>
</dbReference>
<proteinExistence type="inferred from homology"/>
<dbReference type="InterPro" id="IPR023148">
    <property type="entry name" value="tRNA_m1G_MeTrfase_C_sf"/>
</dbReference>
<dbReference type="InterPro" id="IPR029039">
    <property type="entry name" value="Flavoprotein-like_sf"/>
</dbReference>
<feature type="binding site" evidence="18">
    <location>
        <position position="116"/>
    </location>
    <ligand>
        <name>S-adenosyl-L-methionine</name>
        <dbReference type="ChEBI" id="CHEBI:59789"/>
    </ligand>
</feature>
<dbReference type="FunFam" id="3.40.1280.10:FF:000001">
    <property type="entry name" value="tRNA (guanine-N(1)-)-methyltransferase"/>
    <property type="match status" value="1"/>
</dbReference>
<dbReference type="NCBIfam" id="NF000648">
    <property type="entry name" value="PRK00026.1"/>
    <property type="match status" value="1"/>
</dbReference>
<evidence type="ECO:0000256" key="17">
    <source>
        <dbReference type="ARBA" id="ARBA00047783"/>
    </source>
</evidence>
<protein>
    <recommendedName>
        <fullName evidence="6 18">tRNA (guanine-N(1)-)-methyltransferase</fullName>
        <ecNumber evidence="5 18">2.1.1.228</ecNumber>
    </recommendedName>
    <alternativeName>
        <fullName evidence="15 18">M1G-methyltransferase</fullName>
    </alternativeName>
    <alternativeName>
        <fullName evidence="16 18">tRNA [GM37] methyltransferase</fullName>
    </alternativeName>
</protein>
<dbReference type="PANTHER" id="PTHR46417:SF1">
    <property type="entry name" value="TRNA (GUANINE-N(1)-)-METHYLTRANSFERASE"/>
    <property type="match status" value="1"/>
</dbReference>
<dbReference type="GO" id="GO:0005829">
    <property type="term" value="C:cytosol"/>
    <property type="evidence" value="ECO:0007669"/>
    <property type="project" value="TreeGrafter"/>
</dbReference>
<evidence type="ECO:0000256" key="11">
    <source>
        <dbReference type="ARBA" id="ARBA00022694"/>
    </source>
</evidence>
<dbReference type="EMBL" id="DWWV01000048">
    <property type="protein sequence ID" value="HJC10027.1"/>
    <property type="molecule type" value="Genomic_DNA"/>
</dbReference>
<reference evidence="21" key="1">
    <citation type="journal article" date="2021" name="PeerJ">
        <title>Extensive microbial diversity within the chicken gut microbiome revealed by metagenomics and culture.</title>
        <authorList>
            <person name="Gilroy R."/>
            <person name="Ravi A."/>
            <person name="Getino M."/>
            <person name="Pursley I."/>
            <person name="Horton D.L."/>
            <person name="Alikhan N.F."/>
            <person name="Baker D."/>
            <person name="Gharbi K."/>
            <person name="Hall N."/>
            <person name="Watson M."/>
            <person name="Adriaenssens E.M."/>
            <person name="Foster-Nyarko E."/>
            <person name="Jarju S."/>
            <person name="Secka A."/>
            <person name="Antonio M."/>
            <person name="Oren A."/>
            <person name="Chaudhuri R.R."/>
            <person name="La Ragione R."/>
            <person name="Hildebrand F."/>
            <person name="Pallen M.J."/>
        </authorList>
    </citation>
    <scope>NUCLEOTIDE SEQUENCE</scope>
    <source>
        <strain evidence="21">ChiSxjej6B18-287</strain>
    </source>
</reference>
<feature type="binding site" evidence="18">
    <location>
        <begin position="136"/>
        <end position="141"/>
    </location>
    <ligand>
        <name>S-adenosyl-L-methionine</name>
        <dbReference type="ChEBI" id="CHEBI:59789"/>
    </ligand>
</feature>
<sequence length="479" mass="54338">MKFHVLTLFPEMIENAVNTSITGRAAKKGTISLDTVNIRDFSVNKHMRVDDYPYGGGAGMVMEPEPVYQSWKSVADLQEKEGKKPRCIYLTPQGKVLNQTLVEELAMEEELILLCGHYEGIDERVLEEVVTDYVSIGDYVLTGGELAACVLIDAVSRFVPGVLSNEESSQFESIQDNLLEYPHYTRPEVWKDRKVPEVLLKGDHKKIQSWRMEKSLERTRQRRPDLLDKNRPVTAAIFSPTGGTRKAAEVFTEYLTQNPRYLDLTRRKLRKEKIRFSSRELLIAAAPVYGGQLPVTEEPLFSNLQGEGTPCVIMAAYGNRHYDDALAQMKERLESQGFICIGAAAPVIPHIYSPVLGKDRPDEKDRQILRRFAVEIKKRLERDSFSSVEVPGNARPAPKQMKPVEKYFEKNLCTNCQACVQKCPVNAISQETLEIREDRCLNCMRCTKVCGAGARGFDCSQVRQYLEANYSNPRKIEVF</sequence>
<dbReference type="Gene3D" id="3.40.50.360">
    <property type="match status" value="1"/>
</dbReference>
<dbReference type="PROSITE" id="PS51379">
    <property type="entry name" value="4FE4S_FER_2"/>
    <property type="match status" value="2"/>
</dbReference>
<dbReference type="SUPFAM" id="SSF52218">
    <property type="entry name" value="Flavoproteins"/>
    <property type="match status" value="1"/>
</dbReference>
<evidence type="ECO:0000256" key="2">
    <source>
        <dbReference type="ARBA" id="ARBA00004496"/>
    </source>
</evidence>
<feature type="domain" description="4Fe-4S ferredoxin-type" evidence="20">
    <location>
        <begin position="404"/>
        <end position="433"/>
    </location>
</feature>
<dbReference type="SUPFAM" id="SSF75217">
    <property type="entry name" value="alpha/beta knot"/>
    <property type="match status" value="1"/>
</dbReference>
<evidence type="ECO:0000256" key="4">
    <source>
        <dbReference type="ARBA" id="ARBA00011738"/>
    </source>
</evidence>
<dbReference type="Gene3D" id="1.10.1270.20">
    <property type="entry name" value="tRNA(m1g37)methyltransferase, domain 2"/>
    <property type="match status" value="1"/>
</dbReference>
<dbReference type="EC" id="2.1.1.228" evidence="5 18"/>
<evidence type="ECO:0000256" key="8">
    <source>
        <dbReference type="ARBA" id="ARBA00022603"/>
    </source>
</evidence>
<dbReference type="InterPro" id="IPR017896">
    <property type="entry name" value="4Fe4S_Fe-S-bd"/>
</dbReference>
<dbReference type="PANTHER" id="PTHR46417">
    <property type="entry name" value="TRNA (GUANINE-N(1)-)-METHYLTRANSFERASE"/>
    <property type="match status" value="1"/>
</dbReference>
<dbReference type="GO" id="GO:0002939">
    <property type="term" value="P:tRNA N1-guanine methylation"/>
    <property type="evidence" value="ECO:0007669"/>
    <property type="project" value="TreeGrafter"/>
</dbReference>
<evidence type="ECO:0000313" key="21">
    <source>
        <dbReference type="EMBL" id="HJC10027.1"/>
    </source>
</evidence>
<comment type="subcellular location">
    <subcellularLocation>
        <location evidence="2 18 19">Cytoplasm</location>
    </subcellularLocation>
</comment>
<dbReference type="AlphaFoldDB" id="A0A9D2N454"/>
<evidence type="ECO:0000256" key="19">
    <source>
        <dbReference type="RuleBase" id="RU003464"/>
    </source>
</evidence>
<evidence type="ECO:0000256" key="5">
    <source>
        <dbReference type="ARBA" id="ARBA00012807"/>
    </source>
</evidence>
<evidence type="ECO:0000256" key="14">
    <source>
        <dbReference type="ARBA" id="ARBA00023014"/>
    </source>
</evidence>
<accession>A0A9D2N454</accession>
<name>A0A9D2N454_9FIRM</name>
<comment type="caution">
    <text evidence="21">The sequence shown here is derived from an EMBL/GenBank/DDBJ whole genome shotgun (WGS) entry which is preliminary data.</text>
</comment>
<dbReference type="GO" id="GO:0051536">
    <property type="term" value="F:iron-sulfur cluster binding"/>
    <property type="evidence" value="ECO:0007669"/>
    <property type="project" value="UniProtKB-KW"/>
</dbReference>
<keyword evidence="11 18" id="KW-0819">tRNA processing</keyword>
<dbReference type="Proteomes" id="UP000823893">
    <property type="component" value="Unassembled WGS sequence"/>
</dbReference>
<evidence type="ECO:0000256" key="7">
    <source>
        <dbReference type="ARBA" id="ARBA00022490"/>
    </source>
</evidence>
<organism evidence="21 22">
    <name type="scientific">Candidatus Blautia merdigallinarum</name>
    <dbReference type="NCBI Taxonomy" id="2838495"/>
    <lineage>
        <taxon>Bacteria</taxon>
        <taxon>Bacillati</taxon>
        <taxon>Bacillota</taxon>
        <taxon>Clostridia</taxon>
        <taxon>Lachnospirales</taxon>
        <taxon>Lachnospiraceae</taxon>
        <taxon>Blautia</taxon>
    </lineage>
</organism>
<evidence type="ECO:0000256" key="18">
    <source>
        <dbReference type="HAMAP-Rule" id="MF_00605"/>
    </source>
</evidence>
<feature type="domain" description="4Fe-4S ferredoxin-type" evidence="20">
    <location>
        <begin position="434"/>
        <end position="460"/>
    </location>
</feature>
<dbReference type="Gene3D" id="3.40.1280.10">
    <property type="match status" value="1"/>
</dbReference>
<dbReference type="InterPro" id="IPR002649">
    <property type="entry name" value="tRNA_m1G_MeTrfase_TrmD"/>
</dbReference>
<evidence type="ECO:0000256" key="1">
    <source>
        <dbReference type="ARBA" id="ARBA00002634"/>
    </source>
</evidence>
<dbReference type="InterPro" id="IPR016009">
    <property type="entry name" value="tRNA_MeTrfase_TRMD/TRM10"/>
</dbReference>
<evidence type="ECO:0000256" key="6">
    <source>
        <dbReference type="ARBA" id="ARBA00014679"/>
    </source>
</evidence>
<evidence type="ECO:0000256" key="12">
    <source>
        <dbReference type="ARBA" id="ARBA00022723"/>
    </source>
</evidence>
<evidence type="ECO:0000256" key="15">
    <source>
        <dbReference type="ARBA" id="ARBA00029736"/>
    </source>
</evidence>
<comment type="function">
    <text evidence="1 18 19">Specifically methylates guanosine-37 in various tRNAs.</text>
</comment>
<comment type="catalytic activity">
    <reaction evidence="17 18 19">
        <text>guanosine(37) in tRNA + S-adenosyl-L-methionine = N(1)-methylguanosine(37) in tRNA + S-adenosyl-L-homocysteine + H(+)</text>
        <dbReference type="Rhea" id="RHEA:36899"/>
        <dbReference type="Rhea" id="RHEA-COMP:10145"/>
        <dbReference type="Rhea" id="RHEA-COMP:10147"/>
        <dbReference type="ChEBI" id="CHEBI:15378"/>
        <dbReference type="ChEBI" id="CHEBI:57856"/>
        <dbReference type="ChEBI" id="CHEBI:59789"/>
        <dbReference type="ChEBI" id="CHEBI:73542"/>
        <dbReference type="ChEBI" id="CHEBI:74269"/>
        <dbReference type="EC" id="2.1.1.228"/>
    </reaction>
</comment>
<comment type="subunit">
    <text evidence="4 18 19">Homodimer.</text>
</comment>
<evidence type="ECO:0000259" key="20">
    <source>
        <dbReference type="PROSITE" id="PS51379"/>
    </source>
</evidence>
<keyword evidence="13" id="KW-0408">Iron</keyword>
<comment type="similarity">
    <text evidence="3 18 19">Belongs to the RNA methyltransferase TrmD family.</text>
</comment>
<evidence type="ECO:0000313" key="22">
    <source>
        <dbReference type="Proteomes" id="UP000823893"/>
    </source>
</evidence>
<dbReference type="SUPFAM" id="SSF54862">
    <property type="entry name" value="4Fe-4S ferredoxins"/>
    <property type="match status" value="1"/>
</dbReference>